<protein>
    <submittedName>
        <fullName evidence="1">Uncharacterized protein</fullName>
    </submittedName>
</protein>
<reference evidence="1 2" key="1">
    <citation type="submission" date="2018-05" db="EMBL/GenBank/DDBJ databases">
        <title>Coraliomargarita sinensis sp. nov., isolated from a marine solar saltern.</title>
        <authorList>
            <person name="Zhou L.Y."/>
        </authorList>
    </citation>
    <scope>NUCLEOTIDE SEQUENCE [LARGE SCALE GENOMIC DNA]</scope>
    <source>
        <strain evidence="1 2">WN38</strain>
    </source>
</reference>
<dbReference type="InParanoid" id="A0A317ZHB2"/>
<dbReference type="AlphaFoldDB" id="A0A317ZHB2"/>
<dbReference type="Proteomes" id="UP000247099">
    <property type="component" value="Unassembled WGS sequence"/>
</dbReference>
<proteinExistence type="predicted"/>
<organism evidence="1 2">
    <name type="scientific">Coraliomargarita sinensis</name>
    <dbReference type="NCBI Taxonomy" id="2174842"/>
    <lineage>
        <taxon>Bacteria</taxon>
        <taxon>Pseudomonadati</taxon>
        <taxon>Verrucomicrobiota</taxon>
        <taxon>Opitutia</taxon>
        <taxon>Puniceicoccales</taxon>
        <taxon>Coraliomargaritaceae</taxon>
        <taxon>Coraliomargarita</taxon>
    </lineage>
</organism>
<evidence type="ECO:0000313" key="1">
    <source>
        <dbReference type="EMBL" id="PXA03697.1"/>
    </source>
</evidence>
<keyword evidence="2" id="KW-1185">Reference proteome</keyword>
<comment type="caution">
    <text evidence="1">The sequence shown here is derived from an EMBL/GenBank/DDBJ whole genome shotgun (WGS) entry which is preliminary data.</text>
</comment>
<evidence type="ECO:0000313" key="2">
    <source>
        <dbReference type="Proteomes" id="UP000247099"/>
    </source>
</evidence>
<name>A0A317ZHB2_9BACT</name>
<sequence length="75" mass="8399">MFGLRFTFSVGLQGKRYQAEFDKFMIWQNDFLGASLAGDRLCALMDVYCWGRMGDQGYGIFASLDMGMFGNSVSA</sequence>
<accession>A0A317ZHB2</accession>
<dbReference type="EMBL" id="QHJQ01000007">
    <property type="protein sequence ID" value="PXA03697.1"/>
    <property type="molecule type" value="Genomic_DNA"/>
</dbReference>
<gene>
    <name evidence="1" type="ORF">DDZ13_10405</name>
</gene>